<dbReference type="EMBL" id="FNUG01000008">
    <property type="protein sequence ID" value="SEF07725.1"/>
    <property type="molecule type" value="Genomic_DNA"/>
</dbReference>
<protein>
    <recommendedName>
        <fullName evidence="3">DUF4249 domain-containing protein</fullName>
    </recommendedName>
</protein>
<gene>
    <name evidence="1" type="ORF">SAMN04488034_1082</name>
</gene>
<sequence length="265" mass="30571">MKKLFFIFLFLPLLSCEEVVEVELEQSAPRLVIEASLLWTKEEENDTQYIRLTTTAPYFEEEVPPAEGALVSVFGPDGREYSFEESDPGIYINDEISPSAEGVFELLVIYNDQEYRATEEFVQTPGIEEVVQLNDRGFSGDETEFRLFYTDPAGEENFYLFRFFHDDLVLQIYDDEFTDGNRTFAFFSEEDIEPGDKVGFEIQGISQRFYEYLFILRSQSGTAGGPFQTQPTIVRGNIVNTTNPENYAFGYFRLSETDFLTYTVE</sequence>
<dbReference type="OrthoDB" id="1430047at2"/>
<dbReference type="RefSeq" id="WP_093113902.1">
    <property type="nucleotide sequence ID" value="NZ_FNGG01000008.1"/>
</dbReference>
<dbReference type="AlphaFoldDB" id="A0A1H5P1L5"/>
<evidence type="ECO:0000313" key="2">
    <source>
        <dbReference type="Proteomes" id="UP000199448"/>
    </source>
</evidence>
<name>A0A1H5P1L5_9FLAO</name>
<dbReference type="STRING" id="390640.SAMN04488034_1082"/>
<reference evidence="1 2" key="1">
    <citation type="submission" date="2016-10" db="EMBL/GenBank/DDBJ databases">
        <authorList>
            <person name="de Groot N.N."/>
        </authorList>
    </citation>
    <scope>NUCLEOTIDE SEQUENCE [LARGE SCALE GENOMIC DNA]</scope>
    <source>
        <strain evidence="1 2">DSM 23553</strain>
    </source>
</reference>
<organism evidence="1 2">
    <name type="scientific">Salinimicrobium catena</name>
    <dbReference type="NCBI Taxonomy" id="390640"/>
    <lineage>
        <taxon>Bacteria</taxon>
        <taxon>Pseudomonadati</taxon>
        <taxon>Bacteroidota</taxon>
        <taxon>Flavobacteriia</taxon>
        <taxon>Flavobacteriales</taxon>
        <taxon>Flavobacteriaceae</taxon>
        <taxon>Salinimicrobium</taxon>
    </lineage>
</organism>
<accession>A0A1H5P1L5</accession>
<keyword evidence="2" id="KW-1185">Reference proteome</keyword>
<dbReference type="Proteomes" id="UP000199448">
    <property type="component" value="Unassembled WGS sequence"/>
</dbReference>
<evidence type="ECO:0008006" key="3">
    <source>
        <dbReference type="Google" id="ProtNLM"/>
    </source>
</evidence>
<proteinExistence type="predicted"/>
<evidence type="ECO:0000313" key="1">
    <source>
        <dbReference type="EMBL" id="SEF07725.1"/>
    </source>
</evidence>
<dbReference type="InterPro" id="IPR025345">
    <property type="entry name" value="DUF4249"/>
</dbReference>
<dbReference type="Pfam" id="PF14054">
    <property type="entry name" value="DUF4249"/>
    <property type="match status" value="1"/>
</dbReference>